<protein>
    <recommendedName>
        <fullName evidence="1">Metallo-beta-lactamase domain-containing protein</fullName>
    </recommendedName>
</protein>
<dbReference type="RefSeq" id="WP_048880159.1">
    <property type="nucleotide sequence ID" value="NZ_BANC01000116.1"/>
</dbReference>
<dbReference type="Pfam" id="PF17778">
    <property type="entry name" value="WHD_BLACT"/>
    <property type="match status" value="1"/>
</dbReference>
<dbReference type="Gene3D" id="3.60.15.10">
    <property type="entry name" value="Ribonuclease Z/Hydroxyacylglutathione hydrolase-like"/>
    <property type="match status" value="1"/>
</dbReference>
<proteinExistence type="predicted"/>
<keyword evidence="3" id="KW-1185">Reference proteome</keyword>
<comment type="caution">
    <text evidence="2">The sequence shown here is derived from an EMBL/GenBank/DDBJ whole genome shotgun (WGS) entry which is preliminary data.</text>
</comment>
<dbReference type="Gene3D" id="1.10.10.10">
    <property type="entry name" value="Winged helix-like DNA-binding domain superfamily/Winged helix DNA-binding domain"/>
    <property type="match status" value="1"/>
</dbReference>
<evidence type="ECO:0000313" key="2">
    <source>
        <dbReference type="EMBL" id="GAN81769.1"/>
    </source>
</evidence>
<gene>
    <name evidence="2" type="ORF">Aam_118_011</name>
</gene>
<evidence type="ECO:0000259" key="1">
    <source>
        <dbReference type="SMART" id="SM00849"/>
    </source>
</evidence>
<dbReference type="Pfam" id="PF00753">
    <property type="entry name" value="Lactamase_B"/>
    <property type="match status" value="1"/>
</dbReference>
<dbReference type="InterPro" id="IPR041516">
    <property type="entry name" value="LACTB2_WH"/>
</dbReference>
<dbReference type="InterPro" id="IPR036388">
    <property type="entry name" value="WH-like_DNA-bd_sf"/>
</dbReference>
<dbReference type="AlphaFoldDB" id="A0A0D6PLW7"/>
<evidence type="ECO:0000313" key="3">
    <source>
        <dbReference type="Proteomes" id="UP000032668"/>
    </source>
</evidence>
<feature type="domain" description="Metallo-beta-lactamase" evidence="1">
    <location>
        <begin position="36"/>
        <end position="195"/>
    </location>
</feature>
<reference evidence="2 3" key="1">
    <citation type="submission" date="2012-11" db="EMBL/GenBank/DDBJ databases">
        <title>Whole genome sequence of Acidocella aminolytica 101 = DSM 11237.</title>
        <authorList>
            <person name="Azuma Y."/>
            <person name="Higashiura N."/>
            <person name="Hirakawa H."/>
            <person name="Matsushita K."/>
        </authorList>
    </citation>
    <scope>NUCLEOTIDE SEQUENCE [LARGE SCALE GENOMIC DNA]</scope>
    <source>
        <strain evidence="3">101 / DSM 11237</strain>
    </source>
</reference>
<dbReference type="Proteomes" id="UP000032668">
    <property type="component" value="Unassembled WGS sequence"/>
</dbReference>
<dbReference type="STRING" id="1120923.SAMN02746095_00658"/>
<dbReference type="EMBL" id="BANC01000116">
    <property type="protein sequence ID" value="GAN81769.1"/>
    <property type="molecule type" value="Genomic_DNA"/>
</dbReference>
<name>A0A0D6PLW7_9PROT</name>
<dbReference type="SMART" id="SM00849">
    <property type="entry name" value="Lactamase_B"/>
    <property type="match status" value="1"/>
</dbReference>
<dbReference type="PANTHER" id="PTHR23131">
    <property type="entry name" value="ENDORIBONUCLEASE LACTB2"/>
    <property type="match status" value="1"/>
</dbReference>
<accession>A0A0D6PLW7</accession>
<dbReference type="InterPro" id="IPR050662">
    <property type="entry name" value="Sec-metab_biosynth-thioest"/>
</dbReference>
<dbReference type="CDD" id="cd16278">
    <property type="entry name" value="metallo-hydrolase-like_MBL-fold"/>
    <property type="match status" value="1"/>
</dbReference>
<sequence>MGFLTEPEPPRHICLDVLPGIQRVVAANPGVMTYHGTNSYLVETADGLAVIDPGPDDTAHVADLLVAIAGRELSVILLTHTHTDHCGAVPALAKATRAPVAVYEVSVNLGFVPDIKLSDGGKVSGFTAVHTPGHATDHLCFAFKGQAGERLLFSGDHVMSWSSSIVSPPDGDMGDYYRSLSLLLEREDDLFLPGHGPMLSEPRILTAALLAHRQKRERAVLMALAGREWSVAALAADLYAKADLFLKAAAQRNVLAHLLKLKAEGTVRELSPENQDHPDNIALTALAVKHESWRERVSRMQEDAKRRFGLSAGEASV</sequence>
<dbReference type="InterPro" id="IPR036866">
    <property type="entry name" value="RibonucZ/Hydroxyglut_hydro"/>
</dbReference>
<organism evidence="2 3">
    <name type="scientific">Acidocella aminolytica 101 = DSM 11237</name>
    <dbReference type="NCBI Taxonomy" id="1120923"/>
    <lineage>
        <taxon>Bacteria</taxon>
        <taxon>Pseudomonadati</taxon>
        <taxon>Pseudomonadota</taxon>
        <taxon>Alphaproteobacteria</taxon>
        <taxon>Acetobacterales</taxon>
        <taxon>Acidocellaceae</taxon>
        <taxon>Acidocella</taxon>
    </lineage>
</organism>
<dbReference type="InterPro" id="IPR001279">
    <property type="entry name" value="Metallo-B-lactamas"/>
</dbReference>
<dbReference type="SUPFAM" id="SSF56281">
    <property type="entry name" value="Metallo-hydrolase/oxidoreductase"/>
    <property type="match status" value="1"/>
</dbReference>
<dbReference type="PANTHER" id="PTHR23131:SF0">
    <property type="entry name" value="ENDORIBONUCLEASE LACTB2"/>
    <property type="match status" value="1"/>
</dbReference>
<dbReference type="OrthoDB" id="9802991at2"/>